<dbReference type="STRING" id="1344418.A0A1D2VIM5"/>
<feature type="non-terminal residue" evidence="2">
    <location>
        <position position="195"/>
    </location>
</feature>
<protein>
    <recommendedName>
        <fullName evidence="4">DUF572-domain-containing protein</fullName>
    </recommendedName>
</protein>
<organism evidence="2 3">
    <name type="scientific">Ascoidea rubescens DSM 1968</name>
    <dbReference type="NCBI Taxonomy" id="1344418"/>
    <lineage>
        <taxon>Eukaryota</taxon>
        <taxon>Fungi</taxon>
        <taxon>Dikarya</taxon>
        <taxon>Ascomycota</taxon>
        <taxon>Saccharomycotina</taxon>
        <taxon>Saccharomycetes</taxon>
        <taxon>Ascoideaceae</taxon>
        <taxon>Ascoidea</taxon>
    </lineage>
</organism>
<evidence type="ECO:0000256" key="1">
    <source>
        <dbReference type="SAM" id="MobiDB-lite"/>
    </source>
</evidence>
<dbReference type="GO" id="GO:0000350">
    <property type="term" value="P:generation of catalytic spliceosome for second transesterification step"/>
    <property type="evidence" value="ECO:0007669"/>
    <property type="project" value="EnsemblFungi"/>
</dbReference>
<evidence type="ECO:0000313" key="3">
    <source>
        <dbReference type="Proteomes" id="UP000095038"/>
    </source>
</evidence>
<dbReference type="InterPro" id="IPR007590">
    <property type="entry name" value="Saf4/Yju2"/>
</dbReference>
<dbReference type="GO" id="GO:0030620">
    <property type="term" value="F:U2 snRNA binding"/>
    <property type="evidence" value="ECO:0007669"/>
    <property type="project" value="EnsemblFungi"/>
</dbReference>
<dbReference type="GeneID" id="30963443"/>
<dbReference type="RefSeq" id="XP_020047795.1">
    <property type="nucleotide sequence ID" value="XM_020189807.1"/>
</dbReference>
<dbReference type="PANTHER" id="PTHR12111">
    <property type="entry name" value="SPLICING FACTOR YJU2"/>
    <property type="match status" value="1"/>
</dbReference>
<feature type="compositionally biased region" description="Basic and acidic residues" evidence="1">
    <location>
        <begin position="139"/>
        <end position="180"/>
    </location>
</feature>
<accession>A0A1D2VIM5</accession>
<dbReference type="PANTHER" id="PTHR12111:SF1">
    <property type="entry name" value="SPLICING FACTOR YJU2"/>
    <property type="match status" value="1"/>
</dbReference>
<dbReference type="FunCoup" id="A0A1D2VIM5">
    <property type="interactions" value="715"/>
</dbReference>
<evidence type="ECO:0008006" key="4">
    <source>
        <dbReference type="Google" id="ProtNLM"/>
    </source>
</evidence>
<dbReference type="GO" id="GO:0000349">
    <property type="term" value="P:generation of catalytic spliceosome for first transesterification step"/>
    <property type="evidence" value="ECO:0007669"/>
    <property type="project" value="EnsemblFungi"/>
</dbReference>
<dbReference type="Proteomes" id="UP000095038">
    <property type="component" value="Unassembled WGS sequence"/>
</dbReference>
<dbReference type="GO" id="GO:0000974">
    <property type="term" value="C:Prp19 complex"/>
    <property type="evidence" value="ECO:0007669"/>
    <property type="project" value="EnsemblFungi"/>
</dbReference>
<dbReference type="GO" id="GO:0000384">
    <property type="term" value="F:first spliceosomal transesterification activity"/>
    <property type="evidence" value="ECO:0007669"/>
    <property type="project" value="EnsemblFungi"/>
</dbReference>
<sequence>MSERKSVQKYYPKDFNPDEFKNISKKLGKKLKNNNSNVQTVRLMVPFTISCLKCSEFIHKGKKFNAKKHVTNERYLNIKIYQLCIRCPRCNNEIKYKTDPKSGDYIMEVGGKRNYVPQNNKTEVYKDETLEETLDRLEKEEKEENERLMSKEKNGMKNDSAIERLENKIRENEKNQRAQEELSSILQRNAAAETQ</sequence>
<proteinExistence type="predicted"/>
<feature type="region of interest" description="Disordered" evidence="1">
    <location>
        <begin position="139"/>
        <end position="195"/>
    </location>
</feature>
<dbReference type="OrthoDB" id="674963at2759"/>
<dbReference type="InParanoid" id="A0A1D2VIM5"/>
<reference evidence="3" key="1">
    <citation type="submission" date="2016-05" db="EMBL/GenBank/DDBJ databases">
        <title>Comparative genomics of biotechnologically important yeasts.</title>
        <authorList>
            <consortium name="DOE Joint Genome Institute"/>
            <person name="Riley R."/>
            <person name="Haridas S."/>
            <person name="Wolfe K.H."/>
            <person name="Lopes M.R."/>
            <person name="Hittinger C.T."/>
            <person name="Goker M."/>
            <person name="Salamov A."/>
            <person name="Wisecaver J."/>
            <person name="Long T.M."/>
            <person name="Aerts A.L."/>
            <person name="Barry K."/>
            <person name="Choi C."/>
            <person name="Clum A."/>
            <person name="Coughlan A.Y."/>
            <person name="Deshpande S."/>
            <person name="Douglass A.P."/>
            <person name="Hanson S.J."/>
            <person name="Klenk H.-P."/>
            <person name="Labutti K."/>
            <person name="Lapidus A."/>
            <person name="Lindquist E."/>
            <person name="Lipzen A."/>
            <person name="Meier-Kolthoff J.P."/>
            <person name="Ohm R.A."/>
            <person name="Otillar R.P."/>
            <person name="Pangilinan J."/>
            <person name="Peng Y."/>
            <person name="Rokas A."/>
            <person name="Rosa C.A."/>
            <person name="Scheuner C."/>
            <person name="Sibirny A.A."/>
            <person name="Slot J.C."/>
            <person name="Stielow J.B."/>
            <person name="Sun H."/>
            <person name="Kurtzman C.P."/>
            <person name="Blackwell M."/>
            <person name="Grigoriev I.V."/>
            <person name="Jeffries T.W."/>
        </authorList>
    </citation>
    <scope>NUCLEOTIDE SEQUENCE [LARGE SCALE GENOMIC DNA]</scope>
    <source>
        <strain evidence="3">DSM 1968</strain>
    </source>
</reference>
<dbReference type="GO" id="GO:0071006">
    <property type="term" value="C:U2-type catalytic step 1 spliceosome"/>
    <property type="evidence" value="ECO:0007669"/>
    <property type="project" value="EnsemblFungi"/>
</dbReference>
<evidence type="ECO:0000313" key="2">
    <source>
        <dbReference type="EMBL" id="ODV61488.1"/>
    </source>
</evidence>
<dbReference type="AlphaFoldDB" id="A0A1D2VIM5"/>
<gene>
    <name evidence="2" type="ORF">ASCRUDRAFT_23831</name>
</gene>
<dbReference type="GO" id="GO:0071007">
    <property type="term" value="C:U2-type catalytic step 2 spliceosome"/>
    <property type="evidence" value="ECO:0007669"/>
    <property type="project" value="EnsemblFungi"/>
</dbReference>
<keyword evidence="3" id="KW-1185">Reference proteome</keyword>
<dbReference type="EMBL" id="KV454479">
    <property type="protein sequence ID" value="ODV61488.1"/>
    <property type="molecule type" value="Genomic_DNA"/>
</dbReference>
<feature type="compositionally biased region" description="Polar residues" evidence="1">
    <location>
        <begin position="181"/>
        <end position="195"/>
    </location>
</feature>
<dbReference type="Pfam" id="PF04502">
    <property type="entry name" value="Saf4_Yju2"/>
    <property type="match status" value="1"/>
</dbReference>
<name>A0A1D2VIM5_9ASCO</name>